<dbReference type="Pfam" id="PF00400">
    <property type="entry name" value="WD40"/>
    <property type="match status" value="7"/>
</dbReference>
<dbReference type="Gene3D" id="3.30.710.10">
    <property type="entry name" value="Potassium Channel Kv1.1, Chain A"/>
    <property type="match status" value="2"/>
</dbReference>
<dbReference type="GO" id="GO:0051260">
    <property type="term" value="P:protein homooligomerization"/>
    <property type="evidence" value="ECO:0007669"/>
    <property type="project" value="InterPro"/>
</dbReference>
<dbReference type="GO" id="GO:0043161">
    <property type="term" value="P:proteasome-mediated ubiquitin-dependent protein catabolic process"/>
    <property type="evidence" value="ECO:0007669"/>
    <property type="project" value="TreeGrafter"/>
</dbReference>
<dbReference type="CDD" id="cd00200">
    <property type="entry name" value="WD40"/>
    <property type="match status" value="1"/>
</dbReference>
<keyword evidence="6" id="KW-1185">Reference proteome</keyword>
<dbReference type="OrthoDB" id="10265988at2759"/>
<feature type="domain" description="Potassium channel tetramerisation-type BTB" evidence="4">
    <location>
        <begin position="100"/>
        <end position="175"/>
    </location>
</feature>
<evidence type="ECO:0000313" key="6">
    <source>
        <dbReference type="Proteomes" id="UP000241769"/>
    </source>
</evidence>
<dbReference type="Pfam" id="PF02214">
    <property type="entry name" value="BTB_2"/>
    <property type="match status" value="2"/>
</dbReference>
<dbReference type="PROSITE" id="PS50082">
    <property type="entry name" value="WD_REPEATS_2"/>
    <property type="match status" value="6"/>
</dbReference>
<feature type="repeat" description="WD" evidence="3">
    <location>
        <begin position="395"/>
        <end position="428"/>
    </location>
</feature>
<evidence type="ECO:0000259" key="4">
    <source>
        <dbReference type="Pfam" id="PF02214"/>
    </source>
</evidence>
<keyword evidence="2" id="KW-0677">Repeat</keyword>
<dbReference type="InterPro" id="IPR015943">
    <property type="entry name" value="WD40/YVTN_repeat-like_dom_sf"/>
</dbReference>
<dbReference type="InterPro" id="IPR036322">
    <property type="entry name" value="WD40_repeat_dom_sf"/>
</dbReference>
<evidence type="ECO:0000256" key="1">
    <source>
        <dbReference type="ARBA" id="ARBA00022574"/>
    </source>
</evidence>
<organism evidence="5 6">
    <name type="scientific">Planoprotostelium fungivorum</name>
    <dbReference type="NCBI Taxonomy" id="1890364"/>
    <lineage>
        <taxon>Eukaryota</taxon>
        <taxon>Amoebozoa</taxon>
        <taxon>Evosea</taxon>
        <taxon>Variosea</taxon>
        <taxon>Cavosteliida</taxon>
        <taxon>Cavosteliaceae</taxon>
        <taxon>Planoprotostelium</taxon>
    </lineage>
</organism>
<dbReference type="PANTHER" id="PTHR19849">
    <property type="entry name" value="PHOSPHOLIPASE A-2-ACTIVATING PROTEIN"/>
    <property type="match status" value="1"/>
</dbReference>
<gene>
    <name evidence="5" type="ORF">PROFUN_06444</name>
</gene>
<evidence type="ECO:0000256" key="2">
    <source>
        <dbReference type="ARBA" id="ARBA00022737"/>
    </source>
</evidence>
<dbReference type="CDD" id="cd18316">
    <property type="entry name" value="BTB_POZ_KCTD-like"/>
    <property type="match status" value="1"/>
</dbReference>
<feature type="repeat" description="WD" evidence="3">
    <location>
        <begin position="555"/>
        <end position="588"/>
    </location>
</feature>
<dbReference type="InterPro" id="IPR001680">
    <property type="entry name" value="WD40_rpt"/>
</dbReference>
<dbReference type="InterPro" id="IPR003131">
    <property type="entry name" value="T1-type_BTB"/>
</dbReference>
<dbReference type="EMBL" id="MDYQ01000497">
    <property type="protein sequence ID" value="PRP74119.1"/>
    <property type="molecule type" value="Genomic_DNA"/>
</dbReference>
<dbReference type="PROSITE" id="PS00678">
    <property type="entry name" value="WD_REPEATS_1"/>
    <property type="match status" value="2"/>
</dbReference>
<dbReference type="InParanoid" id="A0A2P6MQZ0"/>
<dbReference type="InterPro" id="IPR020472">
    <property type="entry name" value="WD40_PAC1"/>
</dbReference>
<dbReference type="GO" id="GO:0043130">
    <property type="term" value="F:ubiquitin binding"/>
    <property type="evidence" value="ECO:0007669"/>
    <property type="project" value="TreeGrafter"/>
</dbReference>
<feature type="repeat" description="WD" evidence="3">
    <location>
        <begin position="595"/>
        <end position="626"/>
    </location>
</feature>
<feature type="repeat" description="WD" evidence="3">
    <location>
        <begin position="355"/>
        <end position="386"/>
    </location>
</feature>
<dbReference type="PRINTS" id="PR00320">
    <property type="entry name" value="GPROTEINBRPT"/>
</dbReference>
<dbReference type="PANTHER" id="PTHR19849:SF1">
    <property type="entry name" value="F-BOX_WD REPEAT-CONTAINING PROTEIN 7"/>
    <property type="match status" value="1"/>
</dbReference>
<keyword evidence="1 3" id="KW-0853">WD repeat</keyword>
<dbReference type="GO" id="GO:0010992">
    <property type="term" value="P:ubiquitin recycling"/>
    <property type="evidence" value="ECO:0007669"/>
    <property type="project" value="TreeGrafter"/>
</dbReference>
<reference evidence="5 6" key="1">
    <citation type="journal article" date="2018" name="Genome Biol. Evol.">
        <title>Multiple Roots of Fruiting Body Formation in Amoebozoa.</title>
        <authorList>
            <person name="Hillmann F."/>
            <person name="Forbes G."/>
            <person name="Novohradska S."/>
            <person name="Ferling I."/>
            <person name="Riege K."/>
            <person name="Groth M."/>
            <person name="Westermann M."/>
            <person name="Marz M."/>
            <person name="Spaller T."/>
            <person name="Winckler T."/>
            <person name="Schaap P."/>
            <person name="Glockner G."/>
        </authorList>
    </citation>
    <scope>NUCLEOTIDE SEQUENCE [LARGE SCALE GENOMIC DNA]</scope>
    <source>
        <strain evidence="5 6">Jena</strain>
    </source>
</reference>
<dbReference type="SUPFAM" id="SSF50978">
    <property type="entry name" value="WD40 repeat-like"/>
    <property type="match status" value="1"/>
</dbReference>
<dbReference type="PROSITE" id="PS50294">
    <property type="entry name" value="WD_REPEATS_REGION"/>
    <property type="match status" value="3"/>
</dbReference>
<feature type="domain" description="Potassium channel tetramerisation-type BTB" evidence="4">
    <location>
        <begin position="250"/>
        <end position="329"/>
    </location>
</feature>
<dbReference type="SMART" id="SM00320">
    <property type="entry name" value="WD40"/>
    <property type="match status" value="7"/>
</dbReference>
<dbReference type="InterPro" id="IPR011333">
    <property type="entry name" value="SKP1/BTB/POZ_sf"/>
</dbReference>
<evidence type="ECO:0000313" key="5">
    <source>
        <dbReference type="EMBL" id="PRP74119.1"/>
    </source>
</evidence>
<comment type="caution">
    <text evidence="5">The sequence shown here is derived from an EMBL/GenBank/DDBJ whole genome shotgun (WGS) entry which is preliminary data.</text>
</comment>
<dbReference type="InterPro" id="IPR019775">
    <property type="entry name" value="WD40_repeat_CS"/>
</dbReference>
<name>A0A2P6MQZ0_9EUKA</name>
<feature type="repeat" description="WD" evidence="3">
    <location>
        <begin position="475"/>
        <end position="508"/>
    </location>
</feature>
<dbReference type="GO" id="GO:0005737">
    <property type="term" value="C:cytoplasm"/>
    <property type="evidence" value="ECO:0007669"/>
    <property type="project" value="TreeGrafter"/>
</dbReference>
<feature type="repeat" description="WD" evidence="3">
    <location>
        <begin position="435"/>
        <end position="468"/>
    </location>
</feature>
<dbReference type="STRING" id="1890364.A0A2P6MQZ0"/>
<dbReference type="AlphaFoldDB" id="A0A2P6MQZ0"/>
<sequence>MEAQTNSHSPSLLGVLRGIRTAPMICPHPSPDHFTDARRRMTDTFLTRFYERLKRFREAFEVYEADCLTLGKILEERLKQCELMQKEREEKLEALPLQLKFNVGGQEIETTKTTLLKNPSLLTEMLISGKWKPDDKGYYFIDRDAKKFESVLDYLQSGGEVKRKIQDELDFFWIVPEEEDERRKRRRMGDAADPIIQDKIESLLRTKWRDTEREIALVKKETNRIDEIMNTTRENVKKAEKYVEEQEEKVKLNVRGKKYITTKKTLRKGGEESVLAALASGRWTEGAEGHPIDRNSRAFARVLDYLRTGSREIAWKVTEELDYFGIADPITTWRGWKHRSNRKTWTMDTTRAATLTGHRSCIDTVYSMKNGQIASGSEDGMVKIWNPDGKCTATLSGHRCWIRCIVELRNGQLATGSTDKAVKIWDLDGRCTATLSGHTDSVISVTELCNGQIASGSKDETVKIWTLDGTCTVTIYGHSGSVFSVAGLSNGQLASGSADKTVKVWKLDGTCVTTFSGHKAPVRSIAELSNGQIVSGGGGDTLKIWTLDGQCTATLVGHTDSIFSVTGLSNGQLASGSADQTVKVWNIDGTCAATLSGHSGSVYSVAELSDGRIASGSSDNTLRIWSWHPFLIF</sequence>
<dbReference type="SUPFAM" id="SSF54695">
    <property type="entry name" value="POZ domain"/>
    <property type="match status" value="2"/>
</dbReference>
<evidence type="ECO:0000256" key="3">
    <source>
        <dbReference type="PROSITE-ProRule" id="PRU00221"/>
    </source>
</evidence>
<accession>A0A2P6MQZ0</accession>
<protein>
    <submittedName>
        <fullName evidence="5">WD-40 repeat-containing protein</fullName>
    </submittedName>
</protein>
<dbReference type="Gene3D" id="2.130.10.10">
    <property type="entry name" value="YVTN repeat-like/Quinoprotein amine dehydrogenase"/>
    <property type="match status" value="2"/>
</dbReference>
<proteinExistence type="predicted"/>
<dbReference type="GO" id="GO:0005634">
    <property type="term" value="C:nucleus"/>
    <property type="evidence" value="ECO:0007669"/>
    <property type="project" value="TreeGrafter"/>
</dbReference>
<dbReference type="Proteomes" id="UP000241769">
    <property type="component" value="Unassembled WGS sequence"/>
</dbReference>